<dbReference type="PROSITE" id="PS51918">
    <property type="entry name" value="RADICAL_SAM"/>
    <property type="match status" value="1"/>
</dbReference>
<dbReference type="PROSITE" id="PS50926">
    <property type="entry name" value="TRAM"/>
    <property type="match status" value="1"/>
</dbReference>
<evidence type="ECO:0000256" key="3">
    <source>
        <dbReference type="ARBA" id="ARBA00022485"/>
    </source>
</evidence>
<evidence type="ECO:0000313" key="13">
    <source>
        <dbReference type="EMBL" id="MBO8428741.1"/>
    </source>
</evidence>
<name>A0A9D9DK88_9BACT</name>
<evidence type="ECO:0000259" key="12">
    <source>
        <dbReference type="PROSITE" id="PS51918"/>
    </source>
</evidence>
<dbReference type="Proteomes" id="UP000823635">
    <property type="component" value="Unassembled WGS sequence"/>
</dbReference>
<comment type="catalytic activity">
    <reaction evidence="10">
        <text>N(6)-L-threonylcarbamoyladenosine(37) in tRNA + (sulfur carrier)-SH + AH2 + 2 S-adenosyl-L-methionine = 2-methylsulfanyl-N(6)-L-threonylcarbamoyladenosine(37) in tRNA + (sulfur carrier)-H + 5'-deoxyadenosine + L-methionine + A + S-adenosyl-L-homocysteine + 2 H(+)</text>
        <dbReference type="Rhea" id="RHEA:37075"/>
        <dbReference type="Rhea" id="RHEA-COMP:10163"/>
        <dbReference type="Rhea" id="RHEA-COMP:11092"/>
        <dbReference type="Rhea" id="RHEA-COMP:14737"/>
        <dbReference type="Rhea" id="RHEA-COMP:14739"/>
        <dbReference type="ChEBI" id="CHEBI:13193"/>
        <dbReference type="ChEBI" id="CHEBI:15378"/>
        <dbReference type="ChEBI" id="CHEBI:17319"/>
        <dbReference type="ChEBI" id="CHEBI:17499"/>
        <dbReference type="ChEBI" id="CHEBI:29917"/>
        <dbReference type="ChEBI" id="CHEBI:57844"/>
        <dbReference type="ChEBI" id="CHEBI:57856"/>
        <dbReference type="ChEBI" id="CHEBI:59789"/>
        <dbReference type="ChEBI" id="CHEBI:64428"/>
        <dbReference type="ChEBI" id="CHEBI:74418"/>
        <dbReference type="ChEBI" id="CHEBI:74420"/>
        <dbReference type="EC" id="2.8.4.5"/>
    </reaction>
</comment>
<evidence type="ECO:0000256" key="5">
    <source>
        <dbReference type="ARBA" id="ARBA00022691"/>
    </source>
</evidence>
<keyword evidence="3" id="KW-0004">4Fe-4S</keyword>
<feature type="domain" description="Radical SAM core" evidence="12">
    <location>
        <begin position="1"/>
        <end position="172"/>
    </location>
</feature>
<comment type="function">
    <text evidence="1">Catalyzes the methylthiolation of N6-threonylcarbamoyladenosine (t(6)A), leading to the formation of 2-methylthio-N6-threonylcarbamoyladenosine (ms(2)t(6)A) at position 37 in tRNAs that read codons beginning with adenine.</text>
</comment>
<dbReference type="InterPro" id="IPR058240">
    <property type="entry name" value="rSAM_sf"/>
</dbReference>
<dbReference type="InterPro" id="IPR006638">
    <property type="entry name" value="Elp3/MiaA/NifB-like_rSAM"/>
</dbReference>
<keyword evidence="4" id="KW-0808">Transferase</keyword>
<evidence type="ECO:0000256" key="1">
    <source>
        <dbReference type="ARBA" id="ARBA00002399"/>
    </source>
</evidence>
<dbReference type="GO" id="GO:0051539">
    <property type="term" value="F:4 iron, 4 sulfur cluster binding"/>
    <property type="evidence" value="ECO:0007669"/>
    <property type="project" value="UniProtKB-KW"/>
</dbReference>
<organism evidence="13 14">
    <name type="scientific">Candidatus Egerieousia excrementavium</name>
    <dbReference type="NCBI Taxonomy" id="2840778"/>
    <lineage>
        <taxon>Bacteria</taxon>
        <taxon>Pseudomonadati</taxon>
        <taxon>Bacteroidota</taxon>
        <taxon>Bacteroidia</taxon>
        <taxon>Bacteroidales</taxon>
        <taxon>Candidatus Egerieousia</taxon>
    </lineage>
</organism>
<dbReference type="Gene3D" id="3.80.30.20">
    <property type="entry name" value="tm_1862 like domain"/>
    <property type="match status" value="1"/>
</dbReference>
<evidence type="ECO:0000313" key="14">
    <source>
        <dbReference type="Proteomes" id="UP000823635"/>
    </source>
</evidence>
<evidence type="ECO:0000256" key="6">
    <source>
        <dbReference type="ARBA" id="ARBA00022723"/>
    </source>
</evidence>
<keyword evidence="6" id="KW-0479">Metal-binding</keyword>
<accession>A0A9D9DK88</accession>
<protein>
    <recommendedName>
        <fullName evidence="2">tRNA (N(6)-L-threonylcarbamoyladenosine(37)-C(2))-methylthiotransferase</fullName>
        <ecNumber evidence="2">2.8.4.5</ecNumber>
    </recommendedName>
    <alternativeName>
        <fullName evidence="9">tRNA-t(6)A37 methylthiotransferase</fullName>
    </alternativeName>
</protein>
<keyword evidence="8" id="KW-0411">Iron-sulfur</keyword>
<keyword evidence="5" id="KW-0949">S-adenosyl-L-methionine</keyword>
<dbReference type="EMBL" id="JADINB010000053">
    <property type="protein sequence ID" value="MBO8428741.1"/>
    <property type="molecule type" value="Genomic_DNA"/>
</dbReference>
<proteinExistence type="predicted"/>
<reference evidence="13" key="1">
    <citation type="submission" date="2020-10" db="EMBL/GenBank/DDBJ databases">
        <authorList>
            <person name="Gilroy R."/>
        </authorList>
    </citation>
    <scope>NUCLEOTIDE SEQUENCE</scope>
    <source>
        <strain evidence="13">15467</strain>
    </source>
</reference>
<feature type="domain" description="TRAM" evidence="11">
    <location>
        <begin position="175"/>
        <end position="222"/>
    </location>
</feature>
<dbReference type="InterPro" id="IPR023404">
    <property type="entry name" value="rSAM_horseshoe"/>
</dbReference>
<dbReference type="PANTHER" id="PTHR11918:SF45">
    <property type="entry name" value="THREONYLCARBAMOYLADENOSINE TRNA METHYLTHIOTRANSFERASE"/>
    <property type="match status" value="1"/>
</dbReference>
<evidence type="ECO:0000256" key="10">
    <source>
        <dbReference type="ARBA" id="ARBA00051661"/>
    </source>
</evidence>
<evidence type="ECO:0000259" key="11">
    <source>
        <dbReference type="PROSITE" id="PS50926"/>
    </source>
</evidence>
<dbReference type="InterPro" id="IPR002792">
    <property type="entry name" value="TRAM_dom"/>
</dbReference>
<evidence type="ECO:0000256" key="8">
    <source>
        <dbReference type="ARBA" id="ARBA00023014"/>
    </source>
</evidence>
<dbReference type="InterPro" id="IPR007197">
    <property type="entry name" value="rSAM"/>
</dbReference>
<evidence type="ECO:0000256" key="2">
    <source>
        <dbReference type="ARBA" id="ARBA00013273"/>
    </source>
</evidence>
<comment type="caution">
    <text evidence="13">The sequence shown here is derived from an EMBL/GenBank/DDBJ whole genome shotgun (WGS) entry which is preliminary data.</text>
</comment>
<dbReference type="SUPFAM" id="SSF102114">
    <property type="entry name" value="Radical SAM enzymes"/>
    <property type="match status" value="1"/>
</dbReference>
<feature type="non-terminal residue" evidence="13">
    <location>
        <position position="1"/>
    </location>
</feature>
<dbReference type="AlphaFoldDB" id="A0A9D9DK88"/>
<dbReference type="GO" id="GO:0035598">
    <property type="term" value="F:tRNA (N(6)-L-threonylcarbamoyladenosine(37)-C(2))-methylthiotransferase activity"/>
    <property type="evidence" value="ECO:0007669"/>
    <property type="project" value="UniProtKB-EC"/>
</dbReference>
<evidence type="ECO:0000256" key="4">
    <source>
        <dbReference type="ARBA" id="ARBA00022679"/>
    </source>
</evidence>
<dbReference type="GO" id="GO:0046872">
    <property type="term" value="F:metal ion binding"/>
    <property type="evidence" value="ECO:0007669"/>
    <property type="project" value="UniProtKB-KW"/>
</dbReference>
<evidence type="ECO:0000256" key="7">
    <source>
        <dbReference type="ARBA" id="ARBA00023004"/>
    </source>
</evidence>
<dbReference type="Pfam" id="PF04055">
    <property type="entry name" value="Radical_SAM"/>
    <property type="match status" value="1"/>
</dbReference>
<dbReference type="Pfam" id="PF01938">
    <property type="entry name" value="TRAM"/>
    <property type="match status" value="1"/>
</dbReference>
<evidence type="ECO:0000256" key="9">
    <source>
        <dbReference type="ARBA" id="ARBA00031213"/>
    </source>
</evidence>
<dbReference type="EC" id="2.8.4.5" evidence="2"/>
<dbReference type="PANTHER" id="PTHR11918">
    <property type="entry name" value="RADICAL SAM PROTEINS"/>
    <property type="match status" value="1"/>
</dbReference>
<dbReference type="SMART" id="SM00729">
    <property type="entry name" value="Elp3"/>
    <property type="match status" value="1"/>
</dbReference>
<reference evidence="13" key="2">
    <citation type="journal article" date="2021" name="PeerJ">
        <title>Extensive microbial diversity within the chicken gut microbiome revealed by metagenomics and culture.</title>
        <authorList>
            <person name="Gilroy R."/>
            <person name="Ravi A."/>
            <person name="Getino M."/>
            <person name="Pursley I."/>
            <person name="Horton D.L."/>
            <person name="Alikhan N.F."/>
            <person name="Baker D."/>
            <person name="Gharbi K."/>
            <person name="Hall N."/>
            <person name="Watson M."/>
            <person name="Adriaenssens E.M."/>
            <person name="Foster-Nyarko E."/>
            <person name="Jarju S."/>
            <person name="Secka A."/>
            <person name="Antonio M."/>
            <person name="Oren A."/>
            <person name="Chaudhuri R.R."/>
            <person name="La Ragione R."/>
            <person name="Hildebrand F."/>
            <person name="Pallen M.J."/>
        </authorList>
    </citation>
    <scope>NUCLEOTIDE SEQUENCE</scope>
    <source>
        <strain evidence="13">15467</strain>
    </source>
</reference>
<keyword evidence="7" id="KW-0408">Iron</keyword>
<sequence>VNTGDYGRSTGEDFLDLLKALQEVEGIERYRISSIEPNLLREDIIAFISSGTKFQPHFHIPLQSGCDTVLAGMRRRYNSRMFAEKIKMIRRYMGDVFFGIDVIVGFPGEGEQEFAQTRAFLEEEIRPAAIHVFPYSRRANTDAAAMRNQVPEIVKTYRVGILMQLSERLHDAYCSRFAGSEQEVLFESTQKGGKMFGYTGNYIKVERPYKAELIGQIVKVLL</sequence>
<gene>
    <name evidence="13" type="ORF">IAC68_02260</name>
</gene>